<sequence>MPGEWWVKNFIERYRNKLNLIAVQNIKRARAEKTLSEFQQFFNNIESVLENVPPTHIVNYDEINFSDDPGSAKCIFRRGTKYPERVMNSSKGCISVIFAATANGSVMPPYVVYKAETMWRQWVEGGPENARFN</sequence>
<comment type="caution">
    <text evidence="1">The sequence shown here is derived from an EMBL/GenBank/DDBJ whole genome shotgun (WGS) entry which is preliminary data.</text>
</comment>
<name>A0A8S3Y528_PARAO</name>
<keyword evidence="2" id="KW-1185">Reference proteome</keyword>
<organism evidence="1 2">
    <name type="scientific">Parnassius apollo</name>
    <name type="common">Apollo butterfly</name>
    <name type="synonym">Papilio apollo</name>
    <dbReference type="NCBI Taxonomy" id="110799"/>
    <lineage>
        <taxon>Eukaryota</taxon>
        <taxon>Metazoa</taxon>
        <taxon>Ecdysozoa</taxon>
        <taxon>Arthropoda</taxon>
        <taxon>Hexapoda</taxon>
        <taxon>Insecta</taxon>
        <taxon>Pterygota</taxon>
        <taxon>Neoptera</taxon>
        <taxon>Endopterygota</taxon>
        <taxon>Lepidoptera</taxon>
        <taxon>Glossata</taxon>
        <taxon>Ditrysia</taxon>
        <taxon>Papilionoidea</taxon>
        <taxon>Papilionidae</taxon>
        <taxon>Parnassiinae</taxon>
        <taxon>Parnassini</taxon>
        <taxon>Parnassius</taxon>
        <taxon>Parnassius</taxon>
    </lineage>
</organism>
<dbReference type="Proteomes" id="UP000691718">
    <property type="component" value="Unassembled WGS sequence"/>
</dbReference>
<dbReference type="AlphaFoldDB" id="A0A8S3Y528"/>
<dbReference type="OrthoDB" id="10072016at2759"/>
<dbReference type="EMBL" id="CAJQZP010001449">
    <property type="protein sequence ID" value="CAG5046967.1"/>
    <property type="molecule type" value="Genomic_DNA"/>
</dbReference>
<protein>
    <submittedName>
        <fullName evidence="1">(apollo) hypothetical protein</fullName>
    </submittedName>
</protein>
<evidence type="ECO:0000313" key="1">
    <source>
        <dbReference type="EMBL" id="CAG5046967.1"/>
    </source>
</evidence>
<accession>A0A8S3Y528</accession>
<evidence type="ECO:0000313" key="2">
    <source>
        <dbReference type="Proteomes" id="UP000691718"/>
    </source>
</evidence>
<reference evidence="1" key="1">
    <citation type="submission" date="2021-04" db="EMBL/GenBank/DDBJ databases">
        <authorList>
            <person name="Tunstrom K."/>
        </authorList>
    </citation>
    <scope>NUCLEOTIDE SEQUENCE</scope>
</reference>
<proteinExistence type="predicted"/>
<gene>
    <name evidence="1" type="ORF">PAPOLLO_LOCUS23715</name>
</gene>